<evidence type="ECO:0000256" key="3">
    <source>
        <dbReference type="ARBA" id="ARBA00022840"/>
    </source>
</evidence>
<gene>
    <name evidence="8" type="ORF">E7Y31_16965</name>
</gene>
<sequence>SRESLLARLVAHLVALAADQLGGPPDQVVVTFPTFWSPGRRETFADAITQLSGLELPVVALPAADAMGTLLARSSVTQTVDLVGWYDLGAGFLDTAILSFSPFGFQLVGAPAGLRHGAGLDLDELLVDRALGAADVAPARLDRADAATGTALARLRREVAQAEEILAEEDEVDLAVELPGVDASVTLTRGELETLAGPIIDDTVETFRRALRSVPAGPADLSRILLSGGVAHLPLVARRLRAAFPEIGRIEHRSDADLAMGAALIAADLADRSTRAGGGVFGAASAIAGAGGAAAGAAEEPYDTTAVIRPPDAASLTSLPPFLSGGGTPPPGAGAGGAAEQSAVTVAAGPPGGDGGGELGQSVVSPGAYAVAPGAYAAAVSADETGLLPADATGPPVGAAADAGGSHRAAQEGGGGIFGSRRALVAAAIIAVLFVAVGTTAGVVLTGRDSGSGSDSVAAATAFPTADPIPASSSPTADPAPAANLVRVAGSSEVGPITETAYNEFRQTQRNVTVSIEATSTEDGFAALCSGKVELADASFELTPGILKDPGCAKKVVGFEVAHHTLPIVVNPQNTWLRCLSLKQVKQVWGADSSVTRWSQIDNSFPDEPIAFVGPPHNSVQAEVFNATISDASDRSRAYRQVDLSGVANDVAGDRSAIGFLDYPTYATFGDRLRGVEINNGDGCVAPTAVAVGTGLYLPLCKPLFVYARTDALRRPATAVFLRYFLENGRKIAFDAHYVPRSDDTVGENVARLEKLTTGVGPVPA</sequence>
<evidence type="ECO:0000313" key="8">
    <source>
        <dbReference type="EMBL" id="THJ66386.1"/>
    </source>
</evidence>
<feature type="region of interest" description="Disordered" evidence="5">
    <location>
        <begin position="317"/>
        <end position="342"/>
    </location>
</feature>
<dbReference type="PANTHER" id="PTHR30570:SF1">
    <property type="entry name" value="PHOSPHATE-BINDING PROTEIN PSTS"/>
    <property type="match status" value="1"/>
</dbReference>
<dbReference type="Gene3D" id="3.30.420.40">
    <property type="match status" value="1"/>
</dbReference>
<keyword evidence="4" id="KW-0143">Chaperone</keyword>
<keyword evidence="1" id="KW-0732">Signal</keyword>
<dbReference type="OrthoDB" id="9790048at2"/>
<accession>A0A4S5E4H8</accession>
<organism evidence="8 9">
    <name type="scientific">Candidatus Frankia alpina</name>
    <dbReference type="NCBI Taxonomy" id="2699483"/>
    <lineage>
        <taxon>Bacteria</taxon>
        <taxon>Bacillati</taxon>
        <taxon>Actinomycetota</taxon>
        <taxon>Actinomycetes</taxon>
        <taxon>Frankiales</taxon>
        <taxon>Frankiaceae</taxon>
        <taxon>Frankia</taxon>
    </lineage>
</organism>
<reference evidence="8 9" key="1">
    <citation type="submission" date="2019-04" db="EMBL/GenBank/DDBJ databases">
        <title>Draft genome sequences for three unisolated Alnus-infective Frankia Sp+ strains, AgTrS, AiOr and AvVan, the first sequenced Frankia strains able to sporulate in-planta.</title>
        <authorList>
            <person name="Bethencourt L."/>
            <person name="Vautrin F."/>
            <person name="Taib N."/>
            <person name="Dubost A."/>
            <person name="Castro-Garcia L."/>
            <person name="Imbaud O."/>
            <person name="Abrouk D."/>
            <person name="Fournier P."/>
            <person name="Briolay J."/>
            <person name="Nguyen A."/>
            <person name="Normand P."/>
            <person name="Fernandez M.P."/>
            <person name="Brochier-Armanet C."/>
            <person name="Herrera-Belaroussi A."/>
        </authorList>
    </citation>
    <scope>NUCLEOTIDE SEQUENCE [LARGE SCALE GENOMIC DNA]</scope>
    <source>
        <strain evidence="8 9">AvVan</strain>
    </source>
</reference>
<feature type="transmembrane region" description="Helical" evidence="6">
    <location>
        <begin position="423"/>
        <end position="445"/>
    </location>
</feature>
<keyword evidence="6" id="KW-0472">Membrane</keyword>
<dbReference type="GO" id="GO:0140662">
    <property type="term" value="F:ATP-dependent protein folding chaperone"/>
    <property type="evidence" value="ECO:0007669"/>
    <property type="project" value="InterPro"/>
</dbReference>
<evidence type="ECO:0000256" key="5">
    <source>
        <dbReference type="SAM" id="MobiDB-lite"/>
    </source>
</evidence>
<evidence type="ECO:0000256" key="6">
    <source>
        <dbReference type="SAM" id="Phobius"/>
    </source>
</evidence>
<name>A0A4S5E4H8_9ACTN</name>
<keyword evidence="2" id="KW-0547">Nucleotide-binding</keyword>
<dbReference type="PANTHER" id="PTHR30570">
    <property type="entry name" value="PERIPLASMIC PHOSPHATE BINDING COMPONENT OF PHOSPHATE ABC TRANSPORTER"/>
    <property type="match status" value="1"/>
</dbReference>
<feature type="domain" description="PBP" evidence="7">
    <location>
        <begin position="480"/>
        <end position="726"/>
    </location>
</feature>
<keyword evidence="6" id="KW-0812">Transmembrane</keyword>
<evidence type="ECO:0000259" key="7">
    <source>
        <dbReference type="Pfam" id="PF12849"/>
    </source>
</evidence>
<dbReference type="InterPro" id="IPR024370">
    <property type="entry name" value="PBP_domain"/>
</dbReference>
<dbReference type="EMBL" id="SSXH01000493">
    <property type="protein sequence ID" value="THJ66386.1"/>
    <property type="molecule type" value="Genomic_DNA"/>
</dbReference>
<evidence type="ECO:0000256" key="2">
    <source>
        <dbReference type="ARBA" id="ARBA00022741"/>
    </source>
</evidence>
<feature type="non-terminal residue" evidence="8">
    <location>
        <position position="1"/>
    </location>
</feature>
<dbReference type="Pfam" id="PF00012">
    <property type="entry name" value="HSP70"/>
    <property type="match status" value="1"/>
</dbReference>
<evidence type="ECO:0000256" key="4">
    <source>
        <dbReference type="ARBA" id="ARBA00023186"/>
    </source>
</evidence>
<protein>
    <submittedName>
        <fullName evidence="8">Molecular chaperone DnaK</fullName>
    </submittedName>
</protein>
<proteinExistence type="predicted"/>
<dbReference type="SUPFAM" id="SSF53067">
    <property type="entry name" value="Actin-like ATPase domain"/>
    <property type="match status" value="1"/>
</dbReference>
<evidence type="ECO:0000313" key="9">
    <source>
        <dbReference type="Proteomes" id="UP000305282"/>
    </source>
</evidence>
<dbReference type="InterPro" id="IPR043129">
    <property type="entry name" value="ATPase_NBD"/>
</dbReference>
<keyword evidence="6" id="KW-1133">Transmembrane helix</keyword>
<dbReference type="Pfam" id="PF12849">
    <property type="entry name" value="PBP_like_2"/>
    <property type="match status" value="1"/>
</dbReference>
<comment type="caution">
    <text evidence="8">The sequence shown here is derived from an EMBL/GenBank/DDBJ whole genome shotgun (WGS) entry which is preliminary data.</text>
</comment>
<dbReference type="SUPFAM" id="SSF53850">
    <property type="entry name" value="Periplasmic binding protein-like II"/>
    <property type="match status" value="1"/>
</dbReference>
<dbReference type="Gene3D" id="3.40.190.10">
    <property type="entry name" value="Periplasmic binding protein-like II"/>
    <property type="match status" value="2"/>
</dbReference>
<dbReference type="AlphaFoldDB" id="A0A4S5E4H8"/>
<dbReference type="Proteomes" id="UP000305282">
    <property type="component" value="Unassembled WGS sequence"/>
</dbReference>
<keyword evidence="9" id="KW-1185">Reference proteome</keyword>
<dbReference type="GO" id="GO:0005524">
    <property type="term" value="F:ATP binding"/>
    <property type="evidence" value="ECO:0007669"/>
    <property type="project" value="UniProtKB-KW"/>
</dbReference>
<evidence type="ECO:0000256" key="1">
    <source>
        <dbReference type="ARBA" id="ARBA00022729"/>
    </source>
</evidence>
<dbReference type="InterPro" id="IPR013126">
    <property type="entry name" value="Hsp_70_fam"/>
</dbReference>
<dbReference type="Gene3D" id="3.90.640.10">
    <property type="entry name" value="Actin, Chain A, domain 4"/>
    <property type="match status" value="1"/>
</dbReference>
<keyword evidence="3" id="KW-0067">ATP-binding</keyword>
<dbReference type="RefSeq" id="WP_136448951.1">
    <property type="nucleotide sequence ID" value="NZ_SSXH01000493.1"/>
</dbReference>
<dbReference type="InterPro" id="IPR050811">
    <property type="entry name" value="Phosphate_ABC_transporter"/>
</dbReference>